<reference evidence="2" key="1">
    <citation type="submission" date="2023-06" db="EMBL/GenBank/DDBJ databases">
        <authorList>
            <person name="Kurt Z."/>
        </authorList>
    </citation>
    <scope>NUCLEOTIDE SEQUENCE</scope>
</reference>
<name>A0AA86QA96_9EUKA</name>
<evidence type="ECO:0000256" key="1">
    <source>
        <dbReference type="SAM" id="Coils"/>
    </source>
</evidence>
<organism evidence="2">
    <name type="scientific">Hexamita inflata</name>
    <dbReference type="NCBI Taxonomy" id="28002"/>
    <lineage>
        <taxon>Eukaryota</taxon>
        <taxon>Metamonada</taxon>
        <taxon>Diplomonadida</taxon>
        <taxon>Hexamitidae</taxon>
        <taxon>Hexamitinae</taxon>
        <taxon>Hexamita</taxon>
    </lineage>
</organism>
<evidence type="ECO:0000313" key="3">
    <source>
        <dbReference type="EMBL" id="CAL6095358.1"/>
    </source>
</evidence>
<keyword evidence="4" id="KW-1185">Reference proteome</keyword>
<reference evidence="3 4" key="2">
    <citation type="submission" date="2024-07" db="EMBL/GenBank/DDBJ databases">
        <authorList>
            <person name="Akdeniz Z."/>
        </authorList>
    </citation>
    <scope>NUCLEOTIDE SEQUENCE [LARGE SCALE GENOMIC DNA]</scope>
</reference>
<evidence type="ECO:0000313" key="4">
    <source>
        <dbReference type="Proteomes" id="UP001642409"/>
    </source>
</evidence>
<dbReference type="EMBL" id="CATOUU010000846">
    <property type="protein sequence ID" value="CAI9954263.1"/>
    <property type="molecule type" value="Genomic_DNA"/>
</dbReference>
<feature type="coiled-coil region" evidence="1">
    <location>
        <begin position="64"/>
        <end position="136"/>
    </location>
</feature>
<proteinExistence type="predicted"/>
<dbReference type="EMBL" id="CAXDID020000475">
    <property type="protein sequence ID" value="CAL6095358.1"/>
    <property type="molecule type" value="Genomic_DNA"/>
</dbReference>
<keyword evidence="1" id="KW-0175">Coiled coil</keyword>
<dbReference type="AlphaFoldDB" id="A0AA86QA96"/>
<gene>
    <name evidence="2" type="ORF">HINF_LOCUS41908</name>
    <name evidence="3" type="ORF">HINF_LOCUS67910</name>
</gene>
<protein>
    <submittedName>
        <fullName evidence="3">Hypothetical_protein</fullName>
    </submittedName>
</protein>
<sequence>MSSANWEQVLQDLQKIDLQPLIALLQELEQDQGNDSLLKKVQTKYKQNLQILNSVYFAISSPEVQQELYQNQNTKKQIVQLQDQIKVNTQQLNKDNIVLSNLKSELTEYEQIITNNKLLMKQIENETIETQKLTQQNLINMRQMGEQSYIKMQAQADQIQVEQNKLKQFIEAYTTYSYGRWNCFFLFTM</sequence>
<evidence type="ECO:0000313" key="2">
    <source>
        <dbReference type="EMBL" id="CAI9954263.1"/>
    </source>
</evidence>
<accession>A0AA86QA96</accession>
<dbReference type="Proteomes" id="UP001642409">
    <property type="component" value="Unassembled WGS sequence"/>
</dbReference>
<comment type="caution">
    <text evidence="2">The sequence shown here is derived from an EMBL/GenBank/DDBJ whole genome shotgun (WGS) entry which is preliminary data.</text>
</comment>